<dbReference type="PROSITE" id="PS00719">
    <property type="entry name" value="GLYCOSYL_HYDROL_F2_1"/>
    <property type="match status" value="1"/>
</dbReference>
<evidence type="ECO:0000256" key="4">
    <source>
        <dbReference type="ARBA" id="ARBA00022801"/>
    </source>
</evidence>
<dbReference type="NCBIfam" id="NF007538">
    <property type="entry name" value="PRK10150.1"/>
    <property type="match status" value="1"/>
</dbReference>
<evidence type="ECO:0000256" key="5">
    <source>
        <dbReference type="ARBA" id="ARBA00023295"/>
    </source>
</evidence>
<evidence type="ECO:0000259" key="8">
    <source>
        <dbReference type="Pfam" id="PF02836"/>
    </source>
</evidence>
<dbReference type="InterPro" id="IPR036156">
    <property type="entry name" value="Beta-gal/glucu_dom_sf"/>
</dbReference>
<dbReference type="FunFam" id="3.20.20.80:FF:000080">
    <property type="entry name" value="Beta-glucuronidase UidA"/>
    <property type="match status" value="1"/>
</dbReference>
<dbReference type="PRINTS" id="PR00132">
    <property type="entry name" value="GLHYDRLASE2"/>
</dbReference>
<dbReference type="SUPFAM" id="SSF49785">
    <property type="entry name" value="Galactose-binding domain-like"/>
    <property type="match status" value="1"/>
</dbReference>
<comment type="caution">
    <text evidence="10">The sequence shown here is derived from an EMBL/GenBank/DDBJ whole genome shotgun (WGS) entry which is preliminary data.</text>
</comment>
<feature type="domain" description="Glycoside hydrolase family 2 immunoglobulin-like beta-sandwich" evidence="7">
    <location>
        <begin position="186"/>
        <end position="276"/>
    </location>
</feature>
<dbReference type="InterPro" id="IPR013783">
    <property type="entry name" value="Ig-like_fold"/>
</dbReference>
<evidence type="ECO:0000256" key="3">
    <source>
        <dbReference type="ARBA" id="ARBA00016205"/>
    </source>
</evidence>
<dbReference type="GO" id="GO:0030246">
    <property type="term" value="F:carbohydrate binding"/>
    <property type="evidence" value="ECO:0007669"/>
    <property type="project" value="TreeGrafter"/>
</dbReference>
<comment type="similarity">
    <text evidence="1 6">Belongs to the glycosyl hydrolase 2 family.</text>
</comment>
<dbReference type="InterPro" id="IPR006104">
    <property type="entry name" value="Glyco_hydro_2_N"/>
</dbReference>
<dbReference type="Pfam" id="PF00703">
    <property type="entry name" value="Glyco_hydro_2"/>
    <property type="match status" value="1"/>
</dbReference>
<keyword evidence="4 6" id="KW-0378">Hydrolase</keyword>
<evidence type="ECO:0000259" key="9">
    <source>
        <dbReference type="Pfam" id="PF02837"/>
    </source>
</evidence>
<dbReference type="RefSeq" id="WP_238317013.1">
    <property type="nucleotide sequence ID" value="NZ_BQKV01000046.1"/>
</dbReference>
<dbReference type="Pfam" id="PF02837">
    <property type="entry name" value="Glyco_hydro_2_N"/>
    <property type="match status" value="1"/>
</dbReference>
<dbReference type="PANTHER" id="PTHR10066:SF67">
    <property type="entry name" value="BETA-GLUCURONIDASE"/>
    <property type="match status" value="1"/>
</dbReference>
<keyword evidence="11" id="KW-1185">Reference proteome</keyword>
<evidence type="ECO:0000259" key="7">
    <source>
        <dbReference type="Pfam" id="PF00703"/>
    </source>
</evidence>
<protein>
    <recommendedName>
        <fullName evidence="3">Beta-glucuronidase</fullName>
        <ecNumber evidence="2">3.2.1.31</ecNumber>
    </recommendedName>
</protein>
<accession>A0AA37IYY5</accession>
<dbReference type="InterPro" id="IPR023230">
    <property type="entry name" value="Glyco_hydro_2_CS"/>
</dbReference>
<dbReference type="InterPro" id="IPR008979">
    <property type="entry name" value="Galactose-bd-like_sf"/>
</dbReference>
<dbReference type="SUPFAM" id="SSF49303">
    <property type="entry name" value="beta-Galactosidase/glucuronidase domain"/>
    <property type="match status" value="1"/>
</dbReference>
<dbReference type="Gene3D" id="3.20.20.80">
    <property type="entry name" value="Glycosidases"/>
    <property type="match status" value="1"/>
</dbReference>
<dbReference type="Gene3D" id="2.60.40.10">
    <property type="entry name" value="Immunoglobulins"/>
    <property type="match status" value="1"/>
</dbReference>
<dbReference type="GO" id="GO:0004566">
    <property type="term" value="F:beta-glucuronidase activity"/>
    <property type="evidence" value="ECO:0007669"/>
    <property type="project" value="UniProtKB-EC"/>
</dbReference>
<dbReference type="InterPro" id="IPR006101">
    <property type="entry name" value="Glyco_hydro_2"/>
</dbReference>
<dbReference type="InterPro" id="IPR006103">
    <property type="entry name" value="Glyco_hydro_2_cat"/>
</dbReference>
<reference evidence="10" key="1">
    <citation type="journal article" date="2022" name="Int. J. Syst. Evol. Microbiol.">
        <title>Genome-based, phenotypic and chemotaxonomic classification of Faecalibacterium strains: proposal of three novel species Faecalibacterium duncaniae sp. nov., Faecalibacterium hattorii sp. nov. and Faecalibacterium gallinarum sp. nov. .</title>
        <authorList>
            <person name="Sakamoto M."/>
            <person name="Sakurai N."/>
            <person name="Tanno H."/>
            <person name="Iino T."/>
            <person name="Ohkuma M."/>
            <person name="Endo A."/>
        </authorList>
    </citation>
    <scope>NUCLEOTIDE SEQUENCE</scope>
    <source>
        <strain evidence="10">JCM 17207</strain>
    </source>
</reference>
<dbReference type="EC" id="3.2.1.31" evidence="2"/>
<dbReference type="PANTHER" id="PTHR10066">
    <property type="entry name" value="BETA-GLUCURONIDASE"/>
    <property type="match status" value="1"/>
</dbReference>
<proteinExistence type="inferred from homology"/>
<gene>
    <name evidence="10" type="primary">uidA_2</name>
    <name evidence="10" type="ORF">JCM17207_14480</name>
</gene>
<organism evidence="10 11">
    <name type="scientific">Faecalibacterium gallinarum</name>
    <dbReference type="NCBI Taxonomy" id="2903556"/>
    <lineage>
        <taxon>Bacteria</taxon>
        <taxon>Bacillati</taxon>
        <taxon>Bacillota</taxon>
        <taxon>Clostridia</taxon>
        <taxon>Eubacteriales</taxon>
        <taxon>Oscillospiraceae</taxon>
        <taxon>Faecalibacterium</taxon>
    </lineage>
</organism>
<keyword evidence="5 6" id="KW-0326">Glycosidase</keyword>
<dbReference type="InterPro" id="IPR006102">
    <property type="entry name" value="Ig-like_GH2"/>
</dbReference>
<evidence type="ECO:0000256" key="2">
    <source>
        <dbReference type="ARBA" id="ARBA00012761"/>
    </source>
</evidence>
<evidence type="ECO:0000313" key="11">
    <source>
        <dbReference type="Proteomes" id="UP001055185"/>
    </source>
</evidence>
<sequence>MLNHSLLYPVNNRCRTARTLDGLWKFQFDPTGCGAAQGWQKGLPDPISMPVPASFSDFFTTRAERDYCGDFWYETEFFVPADWQGRVLLRFGSITHRAVVYCNGVEITRHEGGFLPVVADLTGAAVRGGVNRVSVQANNELSESSLPCGAVKTLPNGTKLAKPYFDFYNYSGIQRSVWLVNCPAQAIEDYSVDYTLEGADALVHYTVRRGGDLPVRVRLLDAEGREVAAAEGAEGTLRVADARLWQVRNAYLYTLAITLGDGEIPADEYTARVGIRTVEVRGTKILINGAPVYLRGFGKHEDFDVLGRGFSWAVAKRDFECMKWTGANCFRTSHYPYAEEWYQMADEEGFLIIDEVPAVGMMRSTHNFADAGMGKYTYFFETPTVPALLANHIAQVEEMIARDKNHPSVFAWSLFNEPETTSEYAQKYFTAVFEAARALDPQHRPMTGALEKNSAPNKCRCYQLCDFICLNRYYGWYISGAELEEAEAKFRAEMDQWAAKNLNVPFVFTEFGTDTLPTEHKLPSVMWSQEYQDEYMAMNFEVFDSYDFVQGELVWNFADFQTSEGIMRVNGNKKGIFTRQRQPKDVAFTFKRRWEALPLAGEEK</sequence>
<dbReference type="Proteomes" id="UP001055185">
    <property type="component" value="Unassembled WGS sequence"/>
</dbReference>
<evidence type="ECO:0000256" key="6">
    <source>
        <dbReference type="RuleBase" id="RU361154"/>
    </source>
</evidence>
<dbReference type="AlphaFoldDB" id="A0AA37IYY5"/>
<dbReference type="SUPFAM" id="SSF51445">
    <property type="entry name" value="(Trans)glycosidases"/>
    <property type="match status" value="1"/>
</dbReference>
<name>A0AA37IYY5_9FIRM</name>
<dbReference type="EMBL" id="BQKV01000046">
    <property type="protein sequence ID" value="GJN64823.1"/>
    <property type="molecule type" value="Genomic_DNA"/>
</dbReference>
<feature type="domain" description="Glycosyl hydrolases family 2 sugar binding" evidence="9">
    <location>
        <begin position="18"/>
        <end position="183"/>
    </location>
</feature>
<dbReference type="GO" id="GO:0005975">
    <property type="term" value="P:carbohydrate metabolic process"/>
    <property type="evidence" value="ECO:0007669"/>
    <property type="project" value="InterPro"/>
</dbReference>
<evidence type="ECO:0000256" key="1">
    <source>
        <dbReference type="ARBA" id="ARBA00007401"/>
    </source>
</evidence>
<dbReference type="InterPro" id="IPR017853">
    <property type="entry name" value="GH"/>
</dbReference>
<feature type="domain" description="Glycoside hydrolase family 2 catalytic" evidence="8">
    <location>
        <begin position="278"/>
        <end position="596"/>
    </location>
</feature>
<evidence type="ECO:0000313" key="10">
    <source>
        <dbReference type="EMBL" id="GJN64823.1"/>
    </source>
</evidence>
<dbReference type="GO" id="GO:0019391">
    <property type="term" value="P:glucuronoside catabolic process"/>
    <property type="evidence" value="ECO:0007669"/>
    <property type="project" value="TreeGrafter"/>
</dbReference>
<dbReference type="Gene3D" id="2.60.120.260">
    <property type="entry name" value="Galactose-binding domain-like"/>
    <property type="match status" value="1"/>
</dbReference>
<dbReference type="Pfam" id="PF02836">
    <property type="entry name" value="Glyco_hydro_2_C"/>
    <property type="match status" value="1"/>
</dbReference>